<keyword evidence="1" id="KW-0812">Transmembrane</keyword>
<accession>A0A5C1E6T5</accession>
<dbReference type="NCBIfam" id="TIGR02523">
    <property type="entry name" value="type_IV_pilV"/>
    <property type="match status" value="1"/>
</dbReference>
<dbReference type="AlphaFoldDB" id="A0A5C1E6T5"/>
<organism evidence="2 3">
    <name type="scientific">Oryzomicrobium terrae</name>
    <dbReference type="NCBI Taxonomy" id="1735038"/>
    <lineage>
        <taxon>Bacteria</taxon>
        <taxon>Pseudomonadati</taxon>
        <taxon>Pseudomonadota</taxon>
        <taxon>Betaproteobacteria</taxon>
        <taxon>Rhodocyclales</taxon>
        <taxon>Rhodocyclaceae</taxon>
        <taxon>Oryzomicrobium</taxon>
    </lineage>
</organism>
<dbReference type="KEGG" id="otr:OTERR_08130"/>
<evidence type="ECO:0000313" key="3">
    <source>
        <dbReference type="Proteomes" id="UP000323671"/>
    </source>
</evidence>
<dbReference type="EMBL" id="CP022579">
    <property type="protein sequence ID" value="QEL64289.1"/>
    <property type="molecule type" value="Genomic_DNA"/>
</dbReference>
<evidence type="ECO:0000256" key="1">
    <source>
        <dbReference type="SAM" id="Phobius"/>
    </source>
</evidence>
<protein>
    <submittedName>
        <fullName evidence="2">Type IV pilus assembly protein PilV</fullName>
    </submittedName>
</protein>
<keyword evidence="1" id="KW-1133">Transmembrane helix</keyword>
<dbReference type="InterPro" id="IPR013362">
    <property type="entry name" value="Pilus_4_PilV"/>
</dbReference>
<dbReference type="Proteomes" id="UP000323671">
    <property type="component" value="Chromosome"/>
</dbReference>
<reference evidence="2 3" key="1">
    <citation type="submission" date="2017-07" db="EMBL/GenBank/DDBJ databases">
        <title>Complete genome sequence of Oryzomicrobium terrae TPP412.</title>
        <authorList>
            <person name="Chiu L.-W."/>
            <person name="Lo K.-J."/>
            <person name="Tsai Y.-M."/>
            <person name="Lin S.-S."/>
            <person name="Kuo C.-H."/>
            <person name="Liu C.-T."/>
        </authorList>
    </citation>
    <scope>NUCLEOTIDE SEQUENCE [LARGE SCALE GENOMIC DNA]</scope>
    <source>
        <strain evidence="2 3">TPP412</strain>
    </source>
</reference>
<name>A0A5C1E6T5_9RHOO</name>
<feature type="transmembrane region" description="Helical" evidence="1">
    <location>
        <begin position="20"/>
        <end position="42"/>
    </location>
</feature>
<keyword evidence="1" id="KW-0472">Membrane</keyword>
<keyword evidence="3" id="KW-1185">Reference proteome</keyword>
<evidence type="ECO:0000313" key="2">
    <source>
        <dbReference type="EMBL" id="QEL64289.1"/>
    </source>
</evidence>
<dbReference type="RefSeq" id="WP_246154326.1">
    <property type="nucleotide sequence ID" value="NZ_CP022579.1"/>
</dbReference>
<gene>
    <name evidence="2" type="primary">pilV</name>
    <name evidence="2" type="ORF">OTERR_08130</name>
</gene>
<sequence length="211" mass="21454">MSPAMYPLLAGPSRRAMRGVGMIEVLVTIVILIIGLLGLAGLQSKASIAEMESYQRANALALAREMEDNIASGRGLLNDDPVSGAAGYLTLAGSGTSPTVYGTGDSYTSCTALSGASRSVCNWSLALKGASETRGGQNVGAMIGARGCIIATSNPSSAVADFFIVVVWQGIGPEAEPASTSPGGRCAANNDFGAGLRRSVTTRVLIPQLTG</sequence>
<proteinExistence type="predicted"/>